<evidence type="ECO:0000313" key="1">
    <source>
        <dbReference type="EMBL" id="SEL16131.1"/>
    </source>
</evidence>
<dbReference type="EMBL" id="FOAA01000010">
    <property type="protein sequence ID" value="SEL16131.1"/>
    <property type="molecule type" value="Genomic_DNA"/>
</dbReference>
<dbReference type="RefSeq" id="WP_090253909.1">
    <property type="nucleotide sequence ID" value="NZ_FOAA01000010.1"/>
</dbReference>
<reference evidence="2" key="1">
    <citation type="submission" date="2016-10" db="EMBL/GenBank/DDBJ databases">
        <authorList>
            <person name="Varghese N."/>
            <person name="Submissions S."/>
        </authorList>
    </citation>
    <scope>NUCLEOTIDE SEQUENCE [LARGE SCALE GENOMIC DNA]</scope>
    <source>
        <strain evidence="2">DSM 241</strain>
    </source>
</reference>
<proteinExistence type="predicted"/>
<dbReference type="Proteomes" id="UP000199256">
    <property type="component" value="Unassembled WGS sequence"/>
</dbReference>
<gene>
    <name evidence="1" type="ORF">SAMN05444515_11093</name>
</gene>
<dbReference type="AlphaFoldDB" id="A0A1H7MYH6"/>
<protein>
    <recommendedName>
        <fullName evidence="3">Chemotaxis protein CheZ</fullName>
    </recommendedName>
</protein>
<dbReference type="STRING" id="1396821.SAMN05444515_11093"/>
<evidence type="ECO:0000313" key="2">
    <source>
        <dbReference type="Proteomes" id="UP000199256"/>
    </source>
</evidence>
<name>A0A1H7MYH6_9GAMM</name>
<accession>A0A1H7MYH6</accession>
<keyword evidence="2" id="KW-1185">Reference proteome</keyword>
<dbReference type="OrthoDB" id="5612149at2"/>
<organism evidence="1 2">
    <name type="scientific">Ectothiorhodospira marina</name>
    <dbReference type="NCBI Taxonomy" id="1396821"/>
    <lineage>
        <taxon>Bacteria</taxon>
        <taxon>Pseudomonadati</taxon>
        <taxon>Pseudomonadota</taxon>
        <taxon>Gammaproteobacteria</taxon>
        <taxon>Chromatiales</taxon>
        <taxon>Ectothiorhodospiraceae</taxon>
        <taxon>Ectothiorhodospira</taxon>
    </lineage>
</organism>
<evidence type="ECO:0008006" key="3">
    <source>
        <dbReference type="Google" id="ProtNLM"/>
    </source>
</evidence>
<sequence length="181" mass="20066">MPDLPETPSTAARPDLDWSQVRETVMMLQLAVAQIERTMRDGNDSVETLTASFTHMVGKTQVIHAAADGLEDSQEKQSILENCSAVESSMSDAIVAFQFYDRLSQRLSHIGNSLEGLAELVSDSRRLYNPYEWSGLQSAIRAKYTNEADRAMFDAMLAGASIEEALKLSEPSSRDDDIELF</sequence>